<evidence type="ECO:0000313" key="4">
    <source>
        <dbReference type="Proteomes" id="UP000734854"/>
    </source>
</evidence>
<dbReference type="Pfam" id="PF00149">
    <property type="entry name" value="Metallophos"/>
    <property type="match status" value="1"/>
</dbReference>
<gene>
    <name evidence="3" type="ORF">ZIOFF_022708</name>
</gene>
<organism evidence="3 4">
    <name type="scientific">Zingiber officinale</name>
    <name type="common">Ginger</name>
    <name type="synonym">Amomum zingiber</name>
    <dbReference type="NCBI Taxonomy" id="94328"/>
    <lineage>
        <taxon>Eukaryota</taxon>
        <taxon>Viridiplantae</taxon>
        <taxon>Streptophyta</taxon>
        <taxon>Embryophyta</taxon>
        <taxon>Tracheophyta</taxon>
        <taxon>Spermatophyta</taxon>
        <taxon>Magnoliopsida</taxon>
        <taxon>Liliopsida</taxon>
        <taxon>Zingiberales</taxon>
        <taxon>Zingiberaceae</taxon>
        <taxon>Zingiber</taxon>
    </lineage>
</organism>
<dbReference type="EMBL" id="JACMSC010000006">
    <property type="protein sequence ID" value="KAG6519216.1"/>
    <property type="molecule type" value="Genomic_DNA"/>
</dbReference>
<protein>
    <recommendedName>
        <fullName evidence="2">Calcineurin-like phosphoesterase domain-containing protein</fullName>
    </recommendedName>
</protein>
<evidence type="ECO:0000313" key="3">
    <source>
        <dbReference type="EMBL" id="KAG6519216.1"/>
    </source>
</evidence>
<dbReference type="PIRSF" id="PIRSF030250">
    <property type="entry name" value="Ptase_At2g46880"/>
    <property type="match status" value="1"/>
</dbReference>
<dbReference type="PANTHER" id="PTHR32440:SF11">
    <property type="entry name" value="METALLOPHOSPHOESTERASE DOMAIN-CONTAINING PROTEIN"/>
    <property type="match status" value="1"/>
</dbReference>
<dbReference type="PANTHER" id="PTHR32440">
    <property type="entry name" value="PHOSPHATASE DCR2-RELATED-RELATED"/>
    <property type="match status" value="1"/>
</dbReference>
<dbReference type="CDD" id="cd07383">
    <property type="entry name" value="MPP_Dcr2"/>
    <property type="match status" value="1"/>
</dbReference>
<keyword evidence="4" id="KW-1185">Reference proteome</keyword>
<dbReference type="InterPro" id="IPR029052">
    <property type="entry name" value="Metallo-depent_PP-like"/>
</dbReference>
<accession>A0A8J5HLW9</accession>
<dbReference type="Gene3D" id="3.60.21.10">
    <property type="match status" value="1"/>
</dbReference>
<comment type="caution">
    <text evidence="3">The sequence shown here is derived from an EMBL/GenBank/DDBJ whole genome shotgun (WGS) entry which is preliminary data.</text>
</comment>
<dbReference type="GO" id="GO:0016788">
    <property type="term" value="F:hydrolase activity, acting on ester bonds"/>
    <property type="evidence" value="ECO:0007669"/>
    <property type="project" value="TreeGrafter"/>
</dbReference>
<dbReference type="SUPFAM" id="SSF56300">
    <property type="entry name" value="Metallo-dependent phosphatases"/>
    <property type="match status" value="1"/>
</dbReference>
<dbReference type="AlphaFoldDB" id="A0A8J5HLW9"/>
<dbReference type="InterPro" id="IPR011230">
    <property type="entry name" value="PAP14/16/28/29"/>
</dbReference>
<dbReference type="GO" id="GO:0005737">
    <property type="term" value="C:cytoplasm"/>
    <property type="evidence" value="ECO:0007669"/>
    <property type="project" value="TreeGrafter"/>
</dbReference>
<feature type="domain" description="Calcineurin-like phosphoesterase" evidence="2">
    <location>
        <begin position="53"/>
        <end position="150"/>
    </location>
</feature>
<feature type="chain" id="PRO_5035249628" description="Calcineurin-like phosphoesterase domain-containing protein" evidence="1">
    <location>
        <begin position="26"/>
        <end position="408"/>
    </location>
</feature>
<evidence type="ECO:0000256" key="1">
    <source>
        <dbReference type="SAM" id="SignalP"/>
    </source>
</evidence>
<sequence length="408" mass="45243">MGRAHPSIAFLLLLFICFLVSTLVALSDSRRQDPLLPLPNANPLRFSADGSPFKIALFADLHYGENAWTDWGPAQDDGSDRVMSAVLDAEDPDFVIYLGDVITANNLPITNASLYWDRALSLTRNKGKPWSTVFGNHDDALFEWPSEWFSATGIPQVNCPSANVPFSGDTDCSFKGTTRIELISTEINKNVLSRTTRGPNTLWPSVSNYVLQVSSYKDPMLPVVFFYFLDSGGGSYPEVVSKAQAKWFQRQSQGINPNASIPEVIFWHIPSRAYQKVAPVPTTQIHTPCVGSINKEKVASQESEWGIMDILVSRASVKVPKHHIHLSSGVDDDLETGVAVFAGHNHGLDWCCPYNSLWLCFARHTGYGGYGNWPRGSRIISIDEQPFSITSWIRMEDGTEHSHVVLTP</sequence>
<evidence type="ECO:0000259" key="2">
    <source>
        <dbReference type="Pfam" id="PF00149"/>
    </source>
</evidence>
<dbReference type="Proteomes" id="UP000734854">
    <property type="component" value="Unassembled WGS sequence"/>
</dbReference>
<feature type="signal peptide" evidence="1">
    <location>
        <begin position="1"/>
        <end position="25"/>
    </location>
</feature>
<keyword evidence="1" id="KW-0732">Signal</keyword>
<proteinExistence type="predicted"/>
<dbReference type="InterPro" id="IPR004843">
    <property type="entry name" value="Calcineurin-like_PHP"/>
</dbReference>
<reference evidence="3 4" key="1">
    <citation type="submission" date="2020-08" db="EMBL/GenBank/DDBJ databases">
        <title>Plant Genome Project.</title>
        <authorList>
            <person name="Zhang R.-G."/>
        </authorList>
    </citation>
    <scope>NUCLEOTIDE SEQUENCE [LARGE SCALE GENOMIC DNA]</scope>
    <source>
        <tissue evidence="3">Rhizome</tissue>
    </source>
</reference>
<name>A0A8J5HLW9_ZINOF</name>